<dbReference type="EMBL" id="VHQG01000002">
    <property type="protein sequence ID" value="TPW75493.1"/>
    <property type="molecule type" value="Genomic_DNA"/>
</dbReference>
<dbReference type="SUPFAM" id="SSF47413">
    <property type="entry name" value="lambda repressor-like DNA-binding domains"/>
    <property type="match status" value="1"/>
</dbReference>
<dbReference type="AlphaFoldDB" id="A0A506Y0S5"/>
<dbReference type="Proteomes" id="UP000316252">
    <property type="component" value="Unassembled WGS sequence"/>
</dbReference>
<feature type="compositionally biased region" description="Basic and acidic residues" evidence="1">
    <location>
        <begin position="98"/>
        <end position="111"/>
    </location>
</feature>
<dbReference type="RefSeq" id="WP_141162853.1">
    <property type="nucleotide sequence ID" value="NZ_VHQG01000002.1"/>
</dbReference>
<reference evidence="2 3" key="1">
    <citation type="submission" date="2019-06" db="EMBL/GenBank/DDBJ databases">
        <authorList>
            <person name="Li F."/>
        </authorList>
    </citation>
    <scope>NUCLEOTIDE SEQUENCE [LARGE SCALE GENOMIC DNA]</scope>
    <source>
        <strain evidence="2 3">10F1D-1</strain>
    </source>
</reference>
<evidence type="ECO:0008006" key="4">
    <source>
        <dbReference type="Google" id="ProtNLM"/>
    </source>
</evidence>
<sequence>MPRRAEPAPSPFAVAAARAVTRRIDEVDMSRAAVARVAGLSDSYLSERLMLRKSFTLSDIEALGRALHFEPSDFLAGIDADIQPATASLHDVGAIGDHRHEERFAADRGDEAVSPEEAGD</sequence>
<feature type="region of interest" description="Disordered" evidence="1">
    <location>
        <begin position="98"/>
        <end position="120"/>
    </location>
</feature>
<evidence type="ECO:0000313" key="3">
    <source>
        <dbReference type="Proteomes" id="UP000316252"/>
    </source>
</evidence>
<gene>
    <name evidence="2" type="ORF">FJ657_06255</name>
</gene>
<evidence type="ECO:0000256" key="1">
    <source>
        <dbReference type="SAM" id="MobiDB-lite"/>
    </source>
</evidence>
<name>A0A506Y0S5_9MICO</name>
<dbReference type="GO" id="GO:0003677">
    <property type="term" value="F:DNA binding"/>
    <property type="evidence" value="ECO:0007669"/>
    <property type="project" value="InterPro"/>
</dbReference>
<accession>A0A506Y0S5</accession>
<comment type="caution">
    <text evidence="2">The sequence shown here is derived from an EMBL/GenBank/DDBJ whole genome shotgun (WGS) entry which is preliminary data.</text>
</comment>
<evidence type="ECO:0000313" key="2">
    <source>
        <dbReference type="EMBL" id="TPW75493.1"/>
    </source>
</evidence>
<proteinExistence type="predicted"/>
<organism evidence="2 3">
    <name type="scientific">Schumannella soli</name>
    <dbReference type="NCBI Taxonomy" id="2590779"/>
    <lineage>
        <taxon>Bacteria</taxon>
        <taxon>Bacillati</taxon>
        <taxon>Actinomycetota</taxon>
        <taxon>Actinomycetes</taxon>
        <taxon>Micrococcales</taxon>
        <taxon>Microbacteriaceae</taxon>
        <taxon>Schumannella</taxon>
    </lineage>
</organism>
<keyword evidence="3" id="KW-1185">Reference proteome</keyword>
<dbReference type="InterPro" id="IPR010982">
    <property type="entry name" value="Lambda_DNA-bd_dom_sf"/>
</dbReference>
<protein>
    <recommendedName>
        <fullName evidence="4">Helix-turn-helix transcriptional regulator</fullName>
    </recommendedName>
</protein>